<accession>A0AAN8P5D3</accession>
<protein>
    <recommendedName>
        <fullName evidence="2">Protein HGH1 homolog</fullName>
    </recommendedName>
</protein>
<evidence type="ECO:0000259" key="4">
    <source>
        <dbReference type="Pfam" id="PF04064"/>
    </source>
</evidence>
<dbReference type="AlphaFoldDB" id="A0AAN8P5D3"/>
<reference evidence="5 6" key="1">
    <citation type="submission" date="2023-10" db="EMBL/GenBank/DDBJ databases">
        <title>Genomes of two closely related lineages of the louse Polyplax serrata with different host specificities.</title>
        <authorList>
            <person name="Martinu J."/>
            <person name="Tarabai H."/>
            <person name="Stefka J."/>
            <person name="Hypsa V."/>
        </authorList>
    </citation>
    <scope>NUCLEOTIDE SEQUENCE [LARGE SCALE GENOMIC DNA]</scope>
    <source>
        <strain evidence="5">HR10_N</strain>
    </source>
</reference>
<feature type="domain" description="Protein HGH1 C-terminal" evidence="4">
    <location>
        <begin position="282"/>
        <end position="335"/>
    </location>
</feature>
<organism evidence="5 6">
    <name type="scientific">Polyplax serrata</name>
    <name type="common">Common mouse louse</name>
    <dbReference type="NCBI Taxonomy" id="468196"/>
    <lineage>
        <taxon>Eukaryota</taxon>
        <taxon>Metazoa</taxon>
        <taxon>Ecdysozoa</taxon>
        <taxon>Arthropoda</taxon>
        <taxon>Hexapoda</taxon>
        <taxon>Insecta</taxon>
        <taxon>Pterygota</taxon>
        <taxon>Neoptera</taxon>
        <taxon>Paraneoptera</taxon>
        <taxon>Psocodea</taxon>
        <taxon>Troctomorpha</taxon>
        <taxon>Phthiraptera</taxon>
        <taxon>Anoplura</taxon>
        <taxon>Polyplacidae</taxon>
        <taxon>Polyplax</taxon>
    </lineage>
</organism>
<dbReference type="Proteomes" id="UP001372834">
    <property type="component" value="Unassembled WGS sequence"/>
</dbReference>
<dbReference type="InterPro" id="IPR011989">
    <property type="entry name" value="ARM-like"/>
</dbReference>
<proteinExistence type="inferred from homology"/>
<dbReference type="PANTHER" id="PTHR13387:SF9">
    <property type="entry name" value="PROTEIN HGH1 HOMOLOG"/>
    <property type="match status" value="1"/>
</dbReference>
<dbReference type="InterPro" id="IPR007205">
    <property type="entry name" value="Protein_HGH1_N"/>
</dbReference>
<evidence type="ECO:0000313" key="6">
    <source>
        <dbReference type="Proteomes" id="UP001372834"/>
    </source>
</evidence>
<dbReference type="Pfam" id="PF04063">
    <property type="entry name" value="DUF383"/>
    <property type="match status" value="1"/>
</dbReference>
<feature type="domain" description="Protein HGH1 N-terminal" evidence="3">
    <location>
        <begin position="102"/>
        <end position="277"/>
    </location>
</feature>
<dbReference type="InterPro" id="IPR016024">
    <property type="entry name" value="ARM-type_fold"/>
</dbReference>
<evidence type="ECO:0000256" key="1">
    <source>
        <dbReference type="ARBA" id="ARBA00006712"/>
    </source>
</evidence>
<comment type="caution">
    <text evidence="5">The sequence shown here is derived from an EMBL/GenBank/DDBJ whole genome shotgun (WGS) entry which is preliminary data.</text>
</comment>
<sequence length="364" mass="41364">MESSDLQVLSDFLHNDAREDVKTVALHEVLGLTGSGEGCSLITDNKMIVQHIVTCSLHPNEIISKTACLALVNISASKSGADQLINLFSANKELITNLFSPIMNSGSKLADAACMILSNLTRSSSGTALILRHMAESKYSAADFIDVFLKPKYNTKGCNLNYLAPFFSNLSQSIDFRRQVLSLMQEDTCLIKKLLPFVQFNDSLVRRGGVVGTLKNCCFETDHHEWLLSPEVDILPFLLLPLAGPEEFDEEDNEKLPLDLQYLEQEKQREADIDIRKMLLEALLQLCATKYGREYLRSKNAYVILREYHKWENNKSVLLACENIIDILIRTEEEINENNLKELEVPKEYEKKFEEMDEQYLQES</sequence>
<evidence type="ECO:0000256" key="2">
    <source>
        <dbReference type="ARBA" id="ARBA00014076"/>
    </source>
</evidence>
<evidence type="ECO:0000259" key="3">
    <source>
        <dbReference type="Pfam" id="PF04063"/>
    </source>
</evidence>
<dbReference type="EMBL" id="JAWJWE010000039">
    <property type="protein sequence ID" value="KAK6621278.1"/>
    <property type="molecule type" value="Genomic_DNA"/>
</dbReference>
<evidence type="ECO:0000313" key="5">
    <source>
        <dbReference type="EMBL" id="KAK6621278.1"/>
    </source>
</evidence>
<name>A0AAN8P5D3_POLSC</name>
<dbReference type="Pfam" id="PF04064">
    <property type="entry name" value="DUF384"/>
    <property type="match status" value="1"/>
</dbReference>
<comment type="similarity">
    <text evidence="1">Belongs to the HGH1 family.</text>
</comment>
<dbReference type="InterPro" id="IPR007206">
    <property type="entry name" value="Protein_HGH1_C"/>
</dbReference>
<dbReference type="InterPro" id="IPR039717">
    <property type="entry name" value="Hgh1"/>
</dbReference>
<gene>
    <name evidence="5" type="ORF">RUM43_011584</name>
</gene>
<dbReference type="PANTHER" id="PTHR13387">
    <property type="entry name" value="PROTEIN HGH1 HOMOLOG"/>
    <property type="match status" value="1"/>
</dbReference>
<dbReference type="Gene3D" id="1.25.10.10">
    <property type="entry name" value="Leucine-rich Repeat Variant"/>
    <property type="match status" value="1"/>
</dbReference>
<dbReference type="SUPFAM" id="SSF48371">
    <property type="entry name" value="ARM repeat"/>
    <property type="match status" value="1"/>
</dbReference>